<feature type="transmembrane region" description="Helical" evidence="1">
    <location>
        <begin position="20"/>
        <end position="41"/>
    </location>
</feature>
<dbReference type="Proteomes" id="UP001469553">
    <property type="component" value="Unassembled WGS sequence"/>
</dbReference>
<keyword evidence="3" id="KW-1185">Reference proteome</keyword>
<gene>
    <name evidence="2" type="ORF">AMECASPLE_007457</name>
</gene>
<reference evidence="2 3" key="1">
    <citation type="submission" date="2021-06" db="EMBL/GenBank/DDBJ databases">
        <authorList>
            <person name="Palmer J.M."/>
        </authorList>
    </citation>
    <scope>NUCLEOTIDE SEQUENCE [LARGE SCALE GENOMIC DNA]</scope>
    <source>
        <strain evidence="2 3">AS_MEX2019</strain>
        <tissue evidence="2">Muscle</tissue>
    </source>
</reference>
<keyword evidence="1" id="KW-0812">Transmembrane</keyword>
<name>A0ABV0YAQ8_9TELE</name>
<evidence type="ECO:0000313" key="3">
    <source>
        <dbReference type="Proteomes" id="UP001469553"/>
    </source>
</evidence>
<evidence type="ECO:0000256" key="1">
    <source>
        <dbReference type="SAM" id="Phobius"/>
    </source>
</evidence>
<keyword evidence="1" id="KW-0472">Membrane</keyword>
<accession>A0ABV0YAQ8</accession>
<proteinExistence type="predicted"/>
<sequence length="195" mass="22022">MFPLVSLFTIVHGYFTFPMLHLIIYLCLWVCLVCVSLYCFLVTSPLLSFCICFTCSFCLPASLSHLFLVPLITCLCLPLYISWFCFIVLCRFLPLLPLILFCYVPAENTYGLPTELHLPRITGQKNPADIIKRHPDTPAPLHHQADIGTPAMEGWLYVRRVPGETVLLADMMSPGAALPENNGRKKQYVPQDITT</sequence>
<evidence type="ECO:0000313" key="2">
    <source>
        <dbReference type="EMBL" id="MEQ2290873.1"/>
    </source>
</evidence>
<dbReference type="EMBL" id="JAHRIP010028594">
    <property type="protein sequence ID" value="MEQ2290873.1"/>
    <property type="molecule type" value="Genomic_DNA"/>
</dbReference>
<feature type="transmembrane region" description="Helical" evidence="1">
    <location>
        <begin position="80"/>
        <end position="104"/>
    </location>
</feature>
<comment type="caution">
    <text evidence="2">The sequence shown here is derived from an EMBL/GenBank/DDBJ whole genome shotgun (WGS) entry which is preliminary data.</text>
</comment>
<keyword evidence="1" id="KW-1133">Transmembrane helix</keyword>
<protein>
    <submittedName>
        <fullName evidence="2">Uncharacterized protein</fullName>
    </submittedName>
</protein>
<feature type="transmembrane region" description="Helical" evidence="1">
    <location>
        <begin position="46"/>
        <end position="68"/>
    </location>
</feature>
<organism evidence="2 3">
    <name type="scientific">Ameca splendens</name>
    <dbReference type="NCBI Taxonomy" id="208324"/>
    <lineage>
        <taxon>Eukaryota</taxon>
        <taxon>Metazoa</taxon>
        <taxon>Chordata</taxon>
        <taxon>Craniata</taxon>
        <taxon>Vertebrata</taxon>
        <taxon>Euteleostomi</taxon>
        <taxon>Actinopterygii</taxon>
        <taxon>Neopterygii</taxon>
        <taxon>Teleostei</taxon>
        <taxon>Neoteleostei</taxon>
        <taxon>Acanthomorphata</taxon>
        <taxon>Ovalentaria</taxon>
        <taxon>Atherinomorphae</taxon>
        <taxon>Cyprinodontiformes</taxon>
        <taxon>Goodeidae</taxon>
        <taxon>Ameca</taxon>
    </lineage>
</organism>